<dbReference type="InterPro" id="IPR011969">
    <property type="entry name" value="Clan_AA_Asp_peptidase_C"/>
</dbReference>
<dbReference type="GO" id="GO:0006508">
    <property type="term" value="P:proteolysis"/>
    <property type="evidence" value="ECO:0007669"/>
    <property type="project" value="UniProtKB-KW"/>
</dbReference>
<evidence type="ECO:0000313" key="2">
    <source>
        <dbReference type="EMBL" id="ERM02447.1"/>
    </source>
</evidence>
<dbReference type="CDD" id="cd05483">
    <property type="entry name" value="retropepsin_like_bacteria"/>
    <property type="match status" value="1"/>
</dbReference>
<dbReference type="Gene3D" id="2.40.70.10">
    <property type="entry name" value="Acid Proteases"/>
    <property type="match status" value="1"/>
</dbReference>
<dbReference type="Proteomes" id="UP000016842">
    <property type="component" value="Unassembled WGS sequence"/>
</dbReference>
<dbReference type="NCBIfam" id="TIGR02281">
    <property type="entry name" value="clan_AA_DTGA"/>
    <property type="match status" value="1"/>
</dbReference>
<keyword evidence="2" id="KW-0378">Hydrolase</keyword>
<dbReference type="InterPro" id="IPR001969">
    <property type="entry name" value="Aspartic_peptidase_AS"/>
</dbReference>
<dbReference type="PROSITE" id="PS00141">
    <property type="entry name" value="ASP_PROTEASE"/>
    <property type="match status" value="1"/>
</dbReference>
<gene>
    <name evidence="2" type="ORF">Q644_16590</name>
</gene>
<dbReference type="Pfam" id="PF13975">
    <property type="entry name" value="gag-asp_proteas"/>
    <property type="match status" value="1"/>
</dbReference>
<dbReference type="SUPFAM" id="SSF50630">
    <property type="entry name" value="Acid proteases"/>
    <property type="match status" value="1"/>
</dbReference>
<organism evidence="2 3">
    <name type="scientific">Brucella intermedia 229E</name>
    <dbReference type="NCBI Taxonomy" id="1337887"/>
    <lineage>
        <taxon>Bacteria</taxon>
        <taxon>Pseudomonadati</taxon>
        <taxon>Pseudomonadota</taxon>
        <taxon>Alphaproteobacteria</taxon>
        <taxon>Hyphomicrobiales</taxon>
        <taxon>Brucellaceae</taxon>
        <taxon>Brucella/Ochrobactrum group</taxon>
        <taxon>Brucella</taxon>
    </lineage>
</organism>
<feature type="transmembrane region" description="Helical" evidence="1">
    <location>
        <begin position="6"/>
        <end position="25"/>
    </location>
</feature>
<accession>U4VHU1</accession>
<evidence type="ECO:0000313" key="3">
    <source>
        <dbReference type="Proteomes" id="UP000016842"/>
    </source>
</evidence>
<sequence length="237" mass="24731">MADGRFFWLIIAAVAVVVLLLMSNNDGGSTLGMDNDVFARAAYLGIWGVVLAAGLLGSGIKLTDFARNMAVWAVIILALVAGYQYRYELQDVASRVTAGGLVPGSPISGRNADGALTVTLAKAANGHFEVNGRVNGARVHFLVDTGASSVVLSQQDAERAGIDTASLNYSVPIMTANGTASAAVITIATLQIGDIERQNVRAMVTKEGLMTGSLLGMNFLQTLGGFTVRGDQLILID</sequence>
<keyword evidence="1" id="KW-0812">Transmembrane</keyword>
<protein>
    <submittedName>
        <fullName evidence="2">Aspartic protease</fullName>
    </submittedName>
</protein>
<dbReference type="InterPro" id="IPR021109">
    <property type="entry name" value="Peptidase_aspartic_dom_sf"/>
</dbReference>
<dbReference type="InterPro" id="IPR034122">
    <property type="entry name" value="Retropepsin-like_bacterial"/>
</dbReference>
<dbReference type="GO" id="GO:0004190">
    <property type="term" value="F:aspartic-type endopeptidase activity"/>
    <property type="evidence" value="ECO:0007669"/>
    <property type="project" value="InterPro"/>
</dbReference>
<evidence type="ECO:0000256" key="1">
    <source>
        <dbReference type="SAM" id="Phobius"/>
    </source>
</evidence>
<dbReference type="EMBL" id="ASXJ01000086">
    <property type="protein sequence ID" value="ERM02447.1"/>
    <property type="molecule type" value="Genomic_DNA"/>
</dbReference>
<proteinExistence type="predicted"/>
<name>U4VHU1_9HYPH</name>
<keyword evidence="1" id="KW-0472">Membrane</keyword>
<dbReference type="PATRIC" id="fig|1337887.3.peg.1709"/>
<reference evidence="2 3" key="1">
    <citation type="journal article" date="2014" name="FEMS Microbiol. Lett.">
        <title>Genome sequencing analysis reveals virulence-related gene content of Ochrobactrum intermedium strain 229E, a urease-positive strain isolated from the human gastric niche.</title>
        <authorList>
            <person name="Kulkarni G.J."/>
            <person name="Shetty S."/>
            <person name="Dharne M.S."/>
            <person name="Shouche Y.S."/>
        </authorList>
    </citation>
    <scope>NUCLEOTIDE SEQUENCE [LARGE SCALE GENOMIC DNA]</scope>
    <source>
        <strain evidence="2 3">229E</strain>
    </source>
</reference>
<dbReference type="AlphaFoldDB" id="U4VHU1"/>
<keyword evidence="1" id="KW-1133">Transmembrane helix</keyword>
<feature type="transmembrane region" description="Helical" evidence="1">
    <location>
        <begin position="37"/>
        <end position="57"/>
    </location>
</feature>
<feature type="transmembrane region" description="Helical" evidence="1">
    <location>
        <begin position="69"/>
        <end position="85"/>
    </location>
</feature>
<keyword evidence="2" id="KW-0645">Protease</keyword>
<comment type="caution">
    <text evidence="2">The sequence shown here is derived from an EMBL/GenBank/DDBJ whole genome shotgun (WGS) entry which is preliminary data.</text>
</comment>